<feature type="compositionally biased region" description="Basic residues" evidence="1">
    <location>
        <begin position="68"/>
        <end position="80"/>
    </location>
</feature>
<evidence type="ECO:0000313" key="2">
    <source>
        <dbReference type="EMBL" id="KAJ1255450.1"/>
    </source>
</evidence>
<evidence type="ECO:0000256" key="1">
    <source>
        <dbReference type="SAM" id="MobiDB-lite"/>
    </source>
</evidence>
<feature type="compositionally biased region" description="Pro residues" evidence="1">
    <location>
        <begin position="81"/>
        <end position="90"/>
    </location>
</feature>
<comment type="caution">
    <text evidence="2">The sequence shown here is derived from an EMBL/GenBank/DDBJ whole genome shotgun (WGS) entry which is preliminary data.</text>
</comment>
<reference evidence="2 3" key="1">
    <citation type="submission" date="2022-10" db="EMBL/GenBank/DDBJ databases">
        <title>WGS assembly of Paspalum vaginatum 540-79.</title>
        <authorList>
            <person name="Sun G."/>
            <person name="Wase N."/>
            <person name="Shu S."/>
            <person name="Jenkins J."/>
            <person name="Zhou B."/>
            <person name="Torres-Rodriguez J."/>
            <person name="Chen C."/>
            <person name="Sandor L."/>
            <person name="Plott C."/>
            <person name="Yoshinga Y."/>
            <person name="Daum C."/>
            <person name="Qi P."/>
            <person name="Barry K."/>
            <person name="Lipzen A."/>
            <person name="Berry L."/>
            <person name="Pedersen C."/>
            <person name="Gottilla T."/>
            <person name="Foltz A."/>
            <person name="Yu H."/>
            <person name="O'Malley R."/>
            <person name="Zhang C."/>
            <person name="Devos K."/>
            <person name="Sigmon B."/>
            <person name="Yu B."/>
            <person name="Obata T."/>
            <person name="Schmutz J."/>
            <person name="Schnable J."/>
        </authorList>
    </citation>
    <scope>NUCLEOTIDE SEQUENCE [LARGE SCALE GENOMIC DNA]</scope>
    <source>
        <strain evidence="3">cv. 540-79</strain>
    </source>
</reference>
<accession>A0A9W7X8T5</accession>
<sequence length="183" mass="20361">MAAVPRFMKSDNCFNLVESRGMTYAHTWRTLLTCEPRERAADLSFETHSSAQARGLSSLFSLRKHVARLPTHPPRRRHRLSPPPDAPPPLHLVRRRRRLSGGRRPERVPNRTRLRRGSVLPRWSLRAPRSSGGSTPAAGRHASSSAGPRRCSFPLSNLGLPMAAHPRPAGSAPYTMGRAFDLV</sequence>
<organism evidence="2 3">
    <name type="scientific">Paspalum vaginatum</name>
    <name type="common">seashore paspalum</name>
    <dbReference type="NCBI Taxonomy" id="158149"/>
    <lineage>
        <taxon>Eukaryota</taxon>
        <taxon>Viridiplantae</taxon>
        <taxon>Streptophyta</taxon>
        <taxon>Embryophyta</taxon>
        <taxon>Tracheophyta</taxon>
        <taxon>Spermatophyta</taxon>
        <taxon>Magnoliopsida</taxon>
        <taxon>Liliopsida</taxon>
        <taxon>Poales</taxon>
        <taxon>Poaceae</taxon>
        <taxon>PACMAD clade</taxon>
        <taxon>Panicoideae</taxon>
        <taxon>Andropogonodae</taxon>
        <taxon>Paspaleae</taxon>
        <taxon>Paspalinae</taxon>
        <taxon>Paspalum</taxon>
    </lineage>
</organism>
<name>A0A9W7X8T5_9POAL</name>
<gene>
    <name evidence="2" type="ORF">BS78_K218000</name>
</gene>
<dbReference type="AlphaFoldDB" id="A0A9W7X8T5"/>
<feature type="region of interest" description="Disordered" evidence="1">
    <location>
        <begin position="68"/>
        <end position="150"/>
    </location>
</feature>
<evidence type="ECO:0000313" key="3">
    <source>
        <dbReference type="Proteomes" id="UP001164776"/>
    </source>
</evidence>
<keyword evidence="3" id="KW-1185">Reference proteome</keyword>
<dbReference type="Proteomes" id="UP001164776">
    <property type="component" value="Unassembled WGS sequence"/>
</dbReference>
<feature type="compositionally biased region" description="Basic residues" evidence="1">
    <location>
        <begin position="92"/>
        <end position="101"/>
    </location>
</feature>
<protein>
    <submittedName>
        <fullName evidence="2">Uncharacterized protein</fullName>
    </submittedName>
</protein>
<dbReference type="EMBL" id="MU629702">
    <property type="protein sequence ID" value="KAJ1255450.1"/>
    <property type="molecule type" value="Genomic_DNA"/>
</dbReference>
<proteinExistence type="predicted"/>